<name>A0A396HZU7_MEDTR</name>
<evidence type="ECO:0000313" key="2">
    <source>
        <dbReference type="EMBL" id="RHN57464.1"/>
    </source>
</evidence>
<keyword evidence="1" id="KW-1133">Transmembrane helix</keyword>
<accession>A0A396HZU7</accession>
<dbReference type="Gramene" id="rna33011">
    <property type="protein sequence ID" value="RHN57464.1"/>
    <property type="gene ID" value="gene33011"/>
</dbReference>
<dbReference type="AlphaFoldDB" id="A0A396HZU7"/>
<evidence type="ECO:0008006" key="3">
    <source>
        <dbReference type="Google" id="ProtNLM"/>
    </source>
</evidence>
<dbReference type="EMBL" id="PSQE01000005">
    <property type="protein sequence ID" value="RHN57464.1"/>
    <property type="molecule type" value="Genomic_DNA"/>
</dbReference>
<gene>
    <name evidence="2" type="ORF">MtrunA17_Chr5g0440671</name>
</gene>
<comment type="caution">
    <text evidence="2">The sequence shown here is derived from an EMBL/GenBank/DDBJ whole genome shotgun (WGS) entry which is preliminary data.</text>
</comment>
<protein>
    <recommendedName>
        <fullName evidence="3">Multi antimicrobial extrusion protein</fullName>
    </recommendedName>
</protein>
<keyword evidence="1" id="KW-0812">Transmembrane</keyword>
<feature type="transmembrane region" description="Helical" evidence="1">
    <location>
        <begin position="6"/>
        <end position="29"/>
    </location>
</feature>
<feature type="transmembrane region" description="Helical" evidence="1">
    <location>
        <begin position="36"/>
        <end position="54"/>
    </location>
</feature>
<organism evidence="2">
    <name type="scientific">Medicago truncatula</name>
    <name type="common">Barrel medic</name>
    <name type="synonym">Medicago tribuloides</name>
    <dbReference type="NCBI Taxonomy" id="3880"/>
    <lineage>
        <taxon>Eukaryota</taxon>
        <taxon>Viridiplantae</taxon>
        <taxon>Streptophyta</taxon>
        <taxon>Embryophyta</taxon>
        <taxon>Tracheophyta</taxon>
        <taxon>Spermatophyta</taxon>
        <taxon>Magnoliopsida</taxon>
        <taxon>eudicotyledons</taxon>
        <taxon>Gunneridae</taxon>
        <taxon>Pentapetalae</taxon>
        <taxon>rosids</taxon>
        <taxon>fabids</taxon>
        <taxon>Fabales</taxon>
        <taxon>Fabaceae</taxon>
        <taxon>Papilionoideae</taxon>
        <taxon>50 kb inversion clade</taxon>
        <taxon>NPAAA clade</taxon>
        <taxon>Hologalegina</taxon>
        <taxon>IRL clade</taxon>
        <taxon>Trifolieae</taxon>
        <taxon>Medicago</taxon>
    </lineage>
</organism>
<proteinExistence type="predicted"/>
<sequence length="55" mass="5747">MAPMDSLGASIIFYLCNFMLSFVTMIFCGHLGSLKLAGASIATVGIQGLAYGIMV</sequence>
<keyword evidence="1" id="KW-0472">Membrane</keyword>
<dbReference type="Proteomes" id="UP000265566">
    <property type="component" value="Chromosome 5"/>
</dbReference>
<reference evidence="2" key="1">
    <citation type="journal article" date="2018" name="Nat. Plants">
        <title>Whole-genome landscape of Medicago truncatula symbiotic genes.</title>
        <authorList>
            <person name="Pecrix Y."/>
            <person name="Gamas P."/>
            <person name="Carrere S."/>
        </authorList>
    </citation>
    <scope>NUCLEOTIDE SEQUENCE</scope>
    <source>
        <tissue evidence="2">Leaves</tissue>
    </source>
</reference>
<evidence type="ECO:0000256" key="1">
    <source>
        <dbReference type="SAM" id="Phobius"/>
    </source>
</evidence>